<proteinExistence type="predicted"/>
<name>A0A8S5NNU0_9CAUD</name>
<sequence>MEIGRENFDSIHKERYGLLFKRTVYVILWWRWIEKGEVKKNEQ</sequence>
<organism evidence="1">
    <name type="scientific">Siphoviridae sp. ctGMq5</name>
    <dbReference type="NCBI Taxonomy" id="2826220"/>
    <lineage>
        <taxon>Viruses</taxon>
        <taxon>Duplodnaviria</taxon>
        <taxon>Heunggongvirae</taxon>
        <taxon>Uroviricota</taxon>
        <taxon>Caudoviricetes</taxon>
    </lineage>
</organism>
<evidence type="ECO:0000313" key="1">
    <source>
        <dbReference type="EMBL" id="DAD95946.1"/>
    </source>
</evidence>
<dbReference type="EMBL" id="BK015206">
    <property type="protein sequence ID" value="DAD95946.1"/>
    <property type="molecule type" value="Genomic_DNA"/>
</dbReference>
<accession>A0A8S5NNU0</accession>
<protein>
    <submittedName>
        <fullName evidence="1">Uncharacterized protein</fullName>
    </submittedName>
</protein>
<reference evidence="1" key="1">
    <citation type="journal article" date="2021" name="Proc. Natl. Acad. Sci. U.S.A.">
        <title>A Catalog of Tens of Thousands of Viruses from Human Metagenomes Reveals Hidden Associations with Chronic Diseases.</title>
        <authorList>
            <person name="Tisza M.J."/>
            <person name="Buck C.B."/>
        </authorList>
    </citation>
    <scope>NUCLEOTIDE SEQUENCE</scope>
    <source>
        <strain evidence="1">CtGMq5</strain>
    </source>
</reference>